<keyword evidence="2 7" id="KW-0812">Transmembrane</keyword>
<dbReference type="NCBIfam" id="TIGR02857">
    <property type="entry name" value="CydD"/>
    <property type="match status" value="1"/>
</dbReference>
<comment type="caution">
    <text evidence="10">The sequence shown here is derived from an EMBL/GenBank/DDBJ whole genome shotgun (WGS) entry which is preliminary data.</text>
</comment>
<dbReference type="PROSITE" id="PS50929">
    <property type="entry name" value="ABC_TM1F"/>
    <property type="match status" value="1"/>
</dbReference>
<dbReference type="InterPro" id="IPR003593">
    <property type="entry name" value="AAA+_ATPase"/>
</dbReference>
<keyword evidence="6 7" id="KW-0472">Membrane</keyword>
<feature type="domain" description="ABC transmembrane type-1" evidence="9">
    <location>
        <begin position="27"/>
        <end position="306"/>
    </location>
</feature>
<name>A0ABR4SJ13_9MICO</name>
<dbReference type="Gene3D" id="1.20.1560.10">
    <property type="entry name" value="ABC transporter type 1, transmembrane domain"/>
    <property type="match status" value="1"/>
</dbReference>
<gene>
    <name evidence="10" type="ORF">DHOM_07530</name>
</gene>
<organism evidence="10 11">
    <name type="scientific">Dermabacter hominis 1368</name>
    <dbReference type="NCBI Taxonomy" id="1450519"/>
    <lineage>
        <taxon>Bacteria</taxon>
        <taxon>Bacillati</taxon>
        <taxon>Actinomycetota</taxon>
        <taxon>Actinomycetes</taxon>
        <taxon>Micrococcales</taxon>
        <taxon>Dermabacteraceae</taxon>
        <taxon>Dermabacter</taxon>
    </lineage>
</organism>
<dbReference type="PANTHER" id="PTHR24221:SF590">
    <property type="entry name" value="COMPONENT LINKED WITH THE ASSEMBLY OF CYTOCHROME' TRANSPORT TRANSMEMBRANE ATP-BINDING PROTEIN ABC TRANSPORTER CYDD-RELATED"/>
    <property type="match status" value="1"/>
</dbReference>
<feature type="transmembrane region" description="Helical" evidence="7">
    <location>
        <begin position="241"/>
        <end position="271"/>
    </location>
</feature>
<protein>
    <submittedName>
        <fullName evidence="10">Cysteine ABC transporter permease</fullName>
    </submittedName>
</protein>
<dbReference type="SUPFAM" id="SSF90123">
    <property type="entry name" value="ABC transporter transmembrane region"/>
    <property type="match status" value="1"/>
</dbReference>
<evidence type="ECO:0000256" key="5">
    <source>
        <dbReference type="ARBA" id="ARBA00022989"/>
    </source>
</evidence>
<proteinExistence type="predicted"/>
<dbReference type="CDD" id="cd18584">
    <property type="entry name" value="ABC_6TM_AarD_CydD"/>
    <property type="match status" value="1"/>
</dbReference>
<dbReference type="CDD" id="cd03228">
    <property type="entry name" value="ABCC_MRP_Like"/>
    <property type="match status" value="1"/>
</dbReference>
<dbReference type="PROSITE" id="PS50893">
    <property type="entry name" value="ABC_TRANSPORTER_2"/>
    <property type="match status" value="1"/>
</dbReference>
<dbReference type="InterPro" id="IPR014216">
    <property type="entry name" value="ABC_transptr_CydD"/>
</dbReference>
<keyword evidence="11" id="KW-1185">Reference proteome</keyword>
<dbReference type="InterPro" id="IPR003439">
    <property type="entry name" value="ABC_transporter-like_ATP-bd"/>
</dbReference>
<evidence type="ECO:0000256" key="7">
    <source>
        <dbReference type="SAM" id="Phobius"/>
    </source>
</evidence>
<dbReference type="InterPro" id="IPR027417">
    <property type="entry name" value="P-loop_NTPase"/>
</dbReference>
<feature type="transmembrane region" description="Helical" evidence="7">
    <location>
        <begin position="138"/>
        <end position="158"/>
    </location>
</feature>
<dbReference type="InterPro" id="IPR036640">
    <property type="entry name" value="ABC1_TM_sf"/>
</dbReference>
<dbReference type="Pfam" id="PF00664">
    <property type="entry name" value="ABC_membrane"/>
    <property type="match status" value="1"/>
</dbReference>
<dbReference type="Proteomes" id="UP000030182">
    <property type="component" value="Unassembled WGS sequence"/>
</dbReference>
<feature type="transmembrane region" description="Helical" evidence="7">
    <location>
        <begin position="21"/>
        <end position="42"/>
    </location>
</feature>
<sequence>MAKRQPPLDPRLLRHVHSARAHVIRTVVLGLVEAVCAITTAWCVASLGANLLANRTWPHENPLPLIVLAIALVIRASAVWYTQATGHRAATETIGELRRAVVETNARLGPRGRTGEAASTAALATAGLENLRPYLTGYVPQLALSATVTPLALTAIALWDLTSAIVACIALPLIPIFMILIGKMTEGSSARSLATMRTLWAETLDLVEGLPTLRALGRAQGSERIVADLGARHKKSAMTTLAWAFLSSFALELIATLGVALIAVSIGLRLVGGSMELFPAIAVLVLAAEVYLPLRLVGQQFHASTDGLAAVDAAFEILNALAAAGKVETGDDAICPAAPSLSRTSIVLRDLSVAGRDRLAPAHLTAVITPGQITALRGASGEGKSTTIAAILGLLTPTTGSVLLRTEEANSIALSEIDRESLWAQIAWLPQRPVVGPGTLREILHESLPAGIAPGTEVARALIARASRATGLDTHVADVHGWDIELGRGGTGLSVGQRQRVALTTALLEAKPLVILDEPTSHLDGASEAMIVRLLETLREQGSSVLVTAHRQALLDVADQVIDVYAAEVSVP</sequence>
<feature type="domain" description="ABC transporter" evidence="8">
    <location>
        <begin position="346"/>
        <end position="571"/>
    </location>
</feature>
<evidence type="ECO:0000256" key="4">
    <source>
        <dbReference type="ARBA" id="ARBA00022840"/>
    </source>
</evidence>
<dbReference type="PANTHER" id="PTHR24221">
    <property type="entry name" value="ATP-BINDING CASSETTE SUB-FAMILY B"/>
    <property type="match status" value="1"/>
</dbReference>
<evidence type="ECO:0000256" key="3">
    <source>
        <dbReference type="ARBA" id="ARBA00022741"/>
    </source>
</evidence>
<evidence type="ECO:0000313" key="10">
    <source>
        <dbReference type="EMBL" id="KDS93186.1"/>
    </source>
</evidence>
<evidence type="ECO:0000256" key="2">
    <source>
        <dbReference type="ARBA" id="ARBA00022692"/>
    </source>
</evidence>
<dbReference type="SUPFAM" id="SSF52540">
    <property type="entry name" value="P-loop containing nucleoside triphosphate hydrolases"/>
    <property type="match status" value="1"/>
</dbReference>
<evidence type="ECO:0000259" key="8">
    <source>
        <dbReference type="PROSITE" id="PS50893"/>
    </source>
</evidence>
<keyword evidence="3" id="KW-0547">Nucleotide-binding</keyword>
<accession>A0ABR4SJ13</accession>
<evidence type="ECO:0000256" key="1">
    <source>
        <dbReference type="ARBA" id="ARBA00004651"/>
    </source>
</evidence>
<comment type="subcellular location">
    <subcellularLocation>
        <location evidence="1">Cell membrane</location>
        <topology evidence="1">Multi-pass membrane protein</topology>
    </subcellularLocation>
</comment>
<dbReference type="Pfam" id="PF00005">
    <property type="entry name" value="ABC_tran"/>
    <property type="match status" value="1"/>
</dbReference>
<reference evidence="10 11" key="1">
    <citation type="submission" date="2014-01" db="EMBL/GenBank/DDBJ databases">
        <title>Draft genome sequence of the multidrug-resistant clinical isolate Dermabacter hominis 1368.</title>
        <authorList>
            <person name="Albersmeier A."/>
            <person name="Bomholt C."/>
            <person name="Glaub A."/>
            <person name="Ruckert C."/>
            <person name="Soriano F."/>
            <person name="Fernandez-Natal I."/>
            <person name="Tauch A."/>
        </authorList>
    </citation>
    <scope>NUCLEOTIDE SEQUENCE [LARGE SCALE GENOMIC DNA]</scope>
    <source>
        <strain evidence="10 11">1368</strain>
    </source>
</reference>
<dbReference type="EMBL" id="JDRS01000009">
    <property type="protein sequence ID" value="KDS93186.1"/>
    <property type="molecule type" value="Genomic_DNA"/>
</dbReference>
<evidence type="ECO:0000313" key="11">
    <source>
        <dbReference type="Proteomes" id="UP000030182"/>
    </source>
</evidence>
<dbReference type="InterPro" id="IPR011527">
    <property type="entry name" value="ABC1_TM_dom"/>
</dbReference>
<keyword evidence="5 7" id="KW-1133">Transmembrane helix</keyword>
<keyword evidence="4" id="KW-0067">ATP-binding</keyword>
<feature type="transmembrane region" description="Helical" evidence="7">
    <location>
        <begin position="164"/>
        <end position="182"/>
    </location>
</feature>
<dbReference type="InterPro" id="IPR039421">
    <property type="entry name" value="Type_1_exporter"/>
</dbReference>
<evidence type="ECO:0000256" key="6">
    <source>
        <dbReference type="ARBA" id="ARBA00023136"/>
    </source>
</evidence>
<dbReference type="SMART" id="SM00382">
    <property type="entry name" value="AAA"/>
    <property type="match status" value="1"/>
</dbReference>
<feature type="transmembrane region" description="Helical" evidence="7">
    <location>
        <begin position="62"/>
        <end position="81"/>
    </location>
</feature>
<evidence type="ECO:0000259" key="9">
    <source>
        <dbReference type="PROSITE" id="PS50929"/>
    </source>
</evidence>
<dbReference type="Gene3D" id="3.40.50.300">
    <property type="entry name" value="P-loop containing nucleotide triphosphate hydrolases"/>
    <property type="match status" value="1"/>
</dbReference>